<proteinExistence type="predicted"/>
<comment type="caution">
    <text evidence="2">The sequence shown here is derived from an EMBL/GenBank/DDBJ whole genome shotgun (WGS) entry which is preliminary data.</text>
</comment>
<dbReference type="InterPro" id="IPR002048">
    <property type="entry name" value="EF_hand_dom"/>
</dbReference>
<dbReference type="SUPFAM" id="SSF47473">
    <property type="entry name" value="EF-hand"/>
    <property type="match status" value="2"/>
</dbReference>
<keyword evidence="3" id="KW-1185">Reference proteome</keyword>
<name>A0ABR2JLW5_9EUKA</name>
<sequence length="166" mass="18725">MPLNAEEIEKFNDLFSESDKKNNGYLPKEDVLPFFEKLGIKDNLSEKAQTTVVEGLSCRGEIKITKQILENFYTVIKDQDDLGLLKVCLRGMTEPKKMNISLTQAIELSTMLGIPKTKGELLGPNEDELKSFSFSNLADLFYEIKIPKESSQFDGFDISSKCCLLI</sequence>
<dbReference type="Proteomes" id="UP001470230">
    <property type="component" value="Unassembled WGS sequence"/>
</dbReference>
<organism evidence="2 3">
    <name type="scientific">Tritrichomonas musculus</name>
    <dbReference type="NCBI Taxonomy" id="1915356"/>
    <lineage>
        <taxon>Eukaryota</taxon>
        <taxon>Metamonada</taxon>
        <taxon>Parabasalia</taxon>
        <taxon>Tritrichomonadida</taxon>
        <taxon>Tritrichomonadidae</taxon>
        <taxon>Tritrichomonas</taxon>
    </lineage>
</organism>
<dbReference type="EMBL" id="JAPFFF010000011">
    <property type="protein sequence ID" value="KAK8878242.1"/>
    <property type="molecule type" value="Genomic_DNA"/>
</dbReference>
<dbReference type="InterPro" id="IPR011992">
    <property type="entry name" value="EF-hand-dom_pair"/>
</dbReference>
<gene>
    <name evidence="2" type="ORF">M9Y10_005007</name>
</gene>
<evidence type="ECO:0000313" key="2">
    <source>
        <dbReference type="EMBL" id="KAK8878242.1"/>
    </source>
</evidence>
<evidence type="ECO:0000313" key="3">
    <source>
        <dbReference type="Proteomes" id="UP001470230"/>
    </source>
</evidence>
<reference evidence="2 3" key="1">
    <citation type="submission" date="2024-04" db="EMBL/GenBank/DDBJ databases">
        <title>Tritrichomonas musculus Genome.</title>
        <authorList>
            <person name="Alves-Ferreira E."/>
            <person name="Grigg M."/>
            <person name="Lorenzi H."/>
            <person name="Galac M."/>
        </authorList>
    </citation>
    <scope>NUCLEOTIDE SEQUENCE [LARGE SCALE GENOMIC DNA]</scope>
    <source>
        <strain evidence="2 3">EAF2021</strain>
    </source>
</reference>
<feature type="domain" description="EF-hand" evidence="1">
    <location>
        <begin position="6"/>
        <end position="41"/>
    </location>
</feature>
<evidence type="ECO:0000259" key="1">
    <source>
        <dbReference type="PROSITE" id="PS50222"/>
    </source>
</evidence>
<protein>
    <recommendedName>
        <fullName evidence="1">EF-hand domain-containing protein</fullName>
    </recommendedName>
</protein>
<dbReference type="PROSITE" id="PS50222">
    <property type="entry name" value="EF_HAND_2"/>
    <property type="match status" value="1"/>
</dbReference>
<accession>A0ABR2JLW5</accession>